<evidence type="ECO:0008006" key="3">
    <source>
        <dbReference type="Google" id="ProtNLM"/>
    </source>
</evidence>
<dbReference type="PANTHER" id="PTHR34835:SF81">
    <property type="entry name" value="OS06G0475900 PROTEIN"/>
    <property type="match status" value="1"/>
</dbReference>
<dbReference type="EnsemblPlants" id="OB05G16040.1">
    <property type="protein sequence ID" value="OB05G16040.1"/>
    <property type="gene ID" value="OB05G16040"/>
</dbReference>
<name>J3M4T0_ORYBR</name>
<dbReference type="Gramene" id="OB05G16040.1">
    <property type="protein sequence ID" value="OB05G16040.1"/>
    <property type="gene ID" value="OB05G16040"/>
</dbReference>
<dbReference type="OMA" id="HSAIRRW"/>
<organism evidence="1">
    <name type="scientific">Oryza brachyantha</name>
    <name type="common">malo sina</name>
    <dbReference type="NCBI Taxonomy" id="4533"/>
    <lineage>
        <taxon>Eukaryota</taxon>
        <taxon>Viridiplantae</taxon>
        <taxon>Streptophyta</taxon>
        <taxon>Embryophyta</taxon>
        <taxon>Tracheophyta</taxon>
        <taxon>Spermatophyta</taxon>
        <taxon>Magnoliopsida</taxon>
        <taxon>Liliopsida</taxon>
        <taxon>Poales</taxon>
        <taxon>Poaceae</taxon>
        <taxon>BOP clade</taxon>
        <taxon>Oryzoideae</taxon>
        <taxon>Oryzeae</taxon>
        <taxon>Oryzinae</taxon>
        <taxon>Oryza</taxon>
    </lineage>
</organism>
<reference evidence="1" key="2">
    <citation type="submission" date="2013-04" db="UniProtKB">
        <authorList>
            <consortium name="EnsemblPlants"/>
        </authorList>
    </citation>
    <scope>IDENTIFICATION</scope>
</reference>
<dbReference type="HOGENOM" id="CLU_1423526_0_0_1"/>
<protein>
    <recommendedName>
        <fullName evidence="3">Aminotransferase-like plant mobile domain-containing protein</fullName>
    </recommendedName>
</protein>
<reference evidence="1" key="1">
    <citation type="journal article" date="2013" name="Nat. Commun.">
        <title>Whole-genome sequencing of Oryza brachyantha reveals mechanisms underlying Oryza genome evolution.</title>
        <authorList>
            <person name="Chen J."/>
            <person name="Huang Q."/>
            <person name="Gao D."/>
            <person name="Wang J."/>
            <person name="Lang Y."/>
            <person name="Liu T."/>
            <person name="Li B."/>
            <person name="Bai Z."/>
            <person name="Luis Goicoechea J."/>
            <person name="Liang C."/>
            <person name="Chen C."/>
            <person name="Zhang W."/>
            <person name="Sun S."/>
            <person name="Liao Y."/>
            <person name="Zhang X."/>
            <person name="Yang L."/>
            <person name="Song C."/>
            <person name="Wang M."/>
            <person name="Shi J."/>
            <person name="Liu G."/>
            <person name="Liu J."/>
            <person name="Zhou H."/>
            <person name="Zhou W."/>
            <person name="Yu Q."/>
            <person name="An N."/>
            <person name="Chen Y."/>
            <person name="Cai Q."/>
            <person name="Wang B."/>
            <person name="Liu B."/>
            <person name="Min J."/>
            <person name="Huang Y."/>
            <person name="Wu H."/>
            <person name="Li Z."/>
            <person name="Zhang Y."/>
            <person name="Yin Y."/>
            <person name="Song W."/>
            <person name="Jiang J."/>
            <person name="Jackson S.A."/>
            <person name="Wing R.A."/>
            <person name="Wang J."/>
            <person name="Chen M."/>
        </authorList>
    </citation>
    <scope>NUCLEOTIDE SEQUENCE [LARGE SCALE GENOMIC DNA]</scope>
    <source>
        <strain evidence="1">cv. IRGC 101232</strain>
    </source>
</reference>
<keyword evidence="2" id="KW-1185">Reference proteome</keyword>
<proteinExistence type="predicted"/>
<evidence type="ECO:0000313" key="2">
    <source>
        <dbReference type="Proteomes" id="UP000006038"/>
    </source>
</evidence>
<dbReference type="Proteomes" id="UP000006038">
    <property type="component" value="Chromosome 5"/>
</dbReference>
<evidence type="ECO:0000313" key="1">
    <source>
        <dbReference type="EnsemblPlants" id="OB05G16040.1"/>
    </source>
</evidence>
<dbReference type="AlphaFoldDB" id="J3M4T0"/>
<dbReference type="PANTHER" id="PTHR34835">
    <property type="entry name" value="OS07G0283600 PROTEIN-RELATED"/>
    <property type="match status" value="1"/>
</dbReference>
<accession>J3M4T0</accession>
<sequence>MSLSNLEKPDLIRWLMDSIDPDTMCLPLDDERKIQITPRVVQLAMGTPLCGKDISIPSGNVLRLVHDSIMQEPMVPSKSRIAAKHLIEALKSQADDPEVVRLFFMVMMSKLLLPTTDFYVLKSDVWVASDLERVASIDWSKVVFEAIRDGLLAVNCGSGGEGAPMYGDLPLRSIDTMLCHQTQRQWGRPSV</sequence>